<evidence type="ECO:0000259" key="1">
    <source>
        <dbReference type="SMART" id="SM00343"/>
    </source>
</evidence>
<protein>
    <recommendedName>
        <fullName evidence="1">CCHC-type domain-containing protein</fullName>
    </recommendedName>
</protein>
<proteinExistence type="predicted"/>
<comment type="caution">
    <text evidence="2">The sequence shown here is derived from an EMBL/GenBank/DDBJ whole genome shotgun (WGS) entry which is preliminary data.</text>
</comment>
<accession>A0A2G5UI19</accession>
<dbReference type="InterPro" id="IPR001878">
    <property type="entry name" value="Znf_CCHC"/>
</dbReference>
<dbReference type="EMBL" id="PDUG01000003">
    <property type="protein sequence ID" value="PIC39188.1"/>
    <property type="molecule type" value="Genomic_DNA"/>
</dbReference>
<feature type="domain" description="CCHC-type" evidence="1">
    <location>
        <begin position="111"/>
        <end position="127"/>
    </location>
</feature>
<dbReference type="Gene3D" id="4.10.60.10">
    <property type="entry name" value="Zinc finger, CCHC-type"/>
    <property type="match status" value="1"/>
</dbReference>
<reference evidence="3" key="1">
    <citation type="submission" date="2017-10" db="EMBL/GenBank/DDBJ databases">
        <title>Rapid genome shrinkage in a self-fertile nematode reveals novel sperm competition proteins.</title>
        <authorList>
            <person name="Yin D."/>
            <person name="Schwarz E.M."/>
            <person name="Thomas C.G."/>
            <person name="Felde R.L."/>
            <person name="Korf I.F."/>
            <person name="Cutter A.D."/>
            <person name="Schartner C.M."/>
            <person name="Ralston E.J."/>
            <person name="Meyer B.J."/>
            <person name="Haag E.S."/>
        </authorList>
    </citation>
    <scope>NUCLEOTIDE SEQUENCE [LARGE SCALE GENOMIC DNA]</scope>
    <source>
        <strain evidence="3">JU1422</strain>
    </source>
</reference>
<dbReference type="GO" id="GO:0003676">
    <property type="term" value="F:nucleic acid binding"/>
    <property type="evidence" value="ECO:0007669"/>
    <property type="project" value="InterPro"/>
</dbReference>
<name>A0A2G5UI19_9PELO</name>
<sequence>MSLNSFCNIANHLSCYNIDINDQFFLRNFASILPDTMRKKVIRMYHAQQSTFKELSELAFDVLQEKKCSEWFDSEKSSEIVEEAGKSNTLETGNKVNSNVKQFLPPCIAQPCLYCDKEDHSASQCTKAVDFKVNVVIKKKLCFNCLSQSHVVKYCKSRFRCYYCKAQHFSGHCVKKMMNPMTINQFTKYCNMSDDEGLETQLARHTTVKSLRH</sequence>
<dbReference type="AlphaFoldDB" id="A0A2G5UI19"/>
<dbReference type="OrthoDB" id="5984724at2759"/>
<evidence type="ECO:0000313" key="3">
    <source>
        <dbReference type="Proteomes" id="UP000230233"/>
    </source>
</evidence>
<evidence type="ECO:0000313" key="2">
    <source>
        <dbReference type="EMBL" id="PIC39188.1"/>
    </source>
</evidence>
<organism evidence="2 3">
    <name type="scientific">Caenorhabditis nigoni</name>
    <dbReference type="NCBI Taxonomy" id="1611254"/>
    <lineage>
        <taxon>Eukaryota</taxon>
        <taxon>Metazoa</taxon>
        <taxon>Ecdysozoa</taxon>
        <taxon>Nematoda</taxon>
        <taxon>Chromadorea</taxon>
        <taxon>Rhabditida</taxon>
        <taxon>Rhabditina</taxon>
        <taxon>Rhabditomorpha</taxon>
        <taxon>Rhabditoidea</taxon>
        <taxon>Rhabditidae</taxon>
        <taxon>Peloderinae</taxon>
        <taxon>Caenorhabditis</taxon>
    </lineage>
</organism>
<gene>
    <name evidence="2" type="primary">Cnig_chr_III.g10954</name>
    <name evidence="2" type="ORF">B9Z55_010954</name>
</gene>
<keyword evidence="3" id="KW-1185">Reference proteome</keyword>
<dbReference type="GO" id="GO:0008270">
    <property type="term" value="F:zinc ion binding"/>
    <property type="evidence" value="ECO:0007669"/>
    <property type="project" value="InterPro"/>
</dbReference>
<dbReference type="Proteomes" id="UP000230233">
    <property type="component" value="Chromosome III"/>
</dbReference>
<feature type="domain" description="CCHC-type" evidence="1">
    <location>
        <begin position="141"/>
        <end position="157"/>
    </location>
</feature>
<dbReference type="SMART" id="SM00343">
    <property type="entry name" value="ZnF_C2HC"/>
    <property type="match status" value="2"/>
</dbReference>